<feature type="compositionally biased region" description="Low complexity" evidence="1">
    <location>
        <begin position="132"/>
        <end position="144"/>
    </location>
</feature>
<dbReference type="AlphaFoldDB" id="A0AAV0P3D3"/>
<feature type="compositionally biased region" description="Low complexity" evidence="1">
    <location>
        <begin position="237"/>
        <end position="252"/>
    </location>
</feature>
<gene>
    <name evidence="2" type="ORF">LITE_LOCUS36547</name>
</gene>
<dbReference type="InterPro" id="IPR012442">
    <property type="entry name" value="DUF1645_plant"/>
</dbReference>
<keyword evidence="3" id="KW-1185">Reference proteome</keyword>
<feature type="compositionally biased region" description="Basic and acidic residues" evidence="1">
    <location>
        <begin position="101"/>
        <end position="111"/>
    </location>
</feature>
<dbReference type="Pfam" id="PF07816">
    <property type="entry name" value="DUF1645"/>
    <property type="match status" value="1"/>
</dbReference>
<feature type="compositionally biased region" description="Basic and acidic residues" evidence="1">
    <location>
        <begin position="262"/>
        <end position="272"/>
    </location>
</feature>
<dbReference type="EMBL" id="CAMGYJ010000008">
    <property type="protein sequence ID" value="CAI0465290.1"/>
    <property type="molecule type" value="Genomic_DNA"/>
</dbReference>
<name>A0AAV0P3D3_9ROSI</name>
<organism evidence="2 3">
    <name type="scientific">Linum tenue</name>
    <dbReference type="NCBI Taxonomy" id="586396"/>
    <lineage>
        <taxon>Eukaryota</taxon>
        <taxon>Viridiplantae</taxon>
        <taxon>Streptophyta</taxon>
        <taxon>Embryophyta</taxon>
        <taxon>Tracheophyta</taxon>
        <taxon>Spermatophyta</taxon>
        <taxon>Magnoliopsida</taxon>
        <taxon>eudicotyledons</taxon>
        <taxon>Gunneridae</taxon>
        <taxon>Pentapetalae</taxon>
        <taxon>rosids</taxon>
        <taxon>fabids</taxon>
        <taxon>Malpighiales</taxon>
        <taxon>Linaceae</taxon>
        <taxon>Linum</taxon>
    </lineage>
</organism>
<evidence type="ECO:0000313" key="2">
    <source>
        <dbReference type="EMBL" id="CAI0465290.1"/>
    </source>
</evidence>
<dbReference type="Proteomes" id="UP001154282">
    <property type="component" value="Unassembled WGS sequence"/>
</dbReference>
<dbReference type="PANTHER" id="PTHR33095:SF14">
    <property type="entry name" value="AR781"/>
    <property type="match status" value="1"/>
</dbReference>
<proteinExistence type="predicted"/>
<feature type="region of interest" description="Disordered" evidence="1">
    <location>
        <begin position="237"/>
        <end position="272"/>
    </location>
</feature>
<feature type="region of interest" description="Disordered" evidence="1">
    <location>
        <begin position="59"/>
        <end position="79"/>
    </location>
</feature>
<comment type="caution">
    <text evidence="2">The sequence shown here is derived from an EMBL/GenBank/DDBJ whole genome shotgun (WGS) entry which is preliminary data.</text>
</comment>
<evidence type="ECO:0000256" key="1">
    <source>
        <dbReference type="SAM" id="MobiDB-lite"/>
    </source>
</evidence>
<feature type="region of interest" description="Disordered" evidence="1">
    <location>
        <begin position="98"/>
        <end position="193"/>
    </location>
</feature>
<reference evidence="2" key="1">
    <citation type="submission" date="2022-08" db="EMBL/GenBank/DDBJ databases">
        <authorList>
            <person name="Gutierrez-Valencia J."/>
        </authorList>
    </citation>
    <scope>NUCLEOTIDE SEQUENCE</scope>
</reference>
<dbReference type="PANTHER" id="PTHR33095">
    <property type="entry name" value="OS07G0619500 PROTEIN"/>
    <property type="match status" value="1"/>
</dbReference>
<protein>
    <submittedName>
        <fullName evidence="2">Uncharacterized protein</fullName>
    </submittedName>
</protein>
<evidence type="ECO:0000313" key="3">
    <source>
        <dbReference type="Proteomes" id="UP001154282"/>
    </source>
</evidence>
<accession>A0AAV0P3D3</accession>
<sequence length="301" mass="33429">MEVIIPSSPGGGMGFDFNDARPLPFLSAPASPRRFGDLTLSAPTSPGRVAEFYRSFENFSEEKPGTPKSPKKLPSFNDQDFAFDFSADSEMSSLTADELFDDGKIRPKKDQAAQMEFVNSSNERGRGRNLTSSSSRRGAARSLSPYRVSQYPWEEEERQFQQQQHPQPEPEHNLQPVSSAAPAAAAQGTGKSSSRKWRLRDLLLFRSASEGRAADRDPYRKHAAFGGLFRRHDDVKSCSIRSSDSNGSNSGSMRRKGPVSAHELHYTKNKAASEDMKKRTYLPYKQGILGMRLAFSPSPAR</sequence>